<dbReference type="Proteomes" id="UP000604825">
    <property type="component" value="Unassembled WGS sequence"/>
</dbReference>
<accession>A0A811NFF3</accession>
<sequence>MAGVHEARTGGSGATNGRRSSRRRPRRVLMFPLPFQGHINPMLHLGDALHARGLAVTVLHTRLNAPDPERRHPEF</sequence>
<evidence type="ECO:0000313" key="2">
    <source>
        <dbReference type="EMBL" id="CAD6226233.1"/>
    </source>
</evidence>
<dbReference type="SUPFAM" id="SSF53756">
    <property type="entry name" value="UDP-Glycosyltransferase/glycogen phosphorylase"/>
    <property type="match status" value="1"/>
</dbReference>
<dbReference type="Gene3D" id="3.40.50.2000">
    <property type="entry name" value="Glycogen Phosphorylase B"/>
    <property type="match status" value="1"/>
</dbReference>
<comment type="caution">
    <text evidence="2">The sequence shown here is derived from an EMBL/GenBank/DDBJ whole genome shotgun (WGS) entry which is preliminary data.</text>
</comment>
<organism evidence="2 3">
    <name type="scientific">Miscanthus lutarioriparius</name>
    <dbReference type="NCBI Taxonomy" id="422564"/>
    <lineage>
        <taxon>Eukaryota</taxon>
        <taxon>Viridiplantae</taxon>
        <taxon>Streptophyta</taxon>
        <taxon>Embryophyta</taxon>
        <taxon>Tracheophyta</taxon>
        <taxon>Spermatophyta</taxon>
        <taxon>Magnoliopsida</taxon>
        <taxon>Liliopsida</taxon>
        <taxon>Poales</taxon>
        <taxon>Poaceae</taxon>
        <taxon>PACMAD clade</taxon>
        <taxon>Panicoideae</taxon>
        <taxon>Andropogonodae</taxon>
        <taxon>Andropogoneae</taxon>
        <taxon>Saccharinae</taxon>
        <taxon>Miscanthus</taxon>
    </lineage>
</organism>
<name>A0A811NFF3_9POAL</name>
<keyword evidence="3" id="KW-1185">Reference proteome</keyword>
<protein>
    <recommendedName>
        <fullName evidence="4">Glucosyltransferase</fullName>
    </recommendedName>
</protein>
<evidence type="ECO:0000313" key="3">
    <source>
        <dbReference type="Proteomes" id="UP000604825"/>
    </source>
</evidence>
<proteinExistence type="predicted"/>
<dbReference type="EMBL" id="CAJGYO010000004">
    <property type="protein sequence ID" value="CAD6226233.1"/>
    <property type="molecule type" value="Genomic_DNA"/>
</dbReference>
<evidence type="ECO:0000256" key="1">
    <source>
        <dbReference type="SAM" id="MobiDB-lite"/>
    </source>
</evidence>
<evidence type="ECO:0008006" key="4">
    <source>
        <dbReference type="Google" id="ProtNLM"/>
    </source>
</evidence>
<dbReference type="AlphaFoldDB" id="A0A811NFF3"/>
<gene>
    <name evidence="2" type="ORF">NCGR_LOCUS18105</name>
</gene>
<reference evidence="2" key="1">
    <citation type="submission" date="2020-10" db="EMBL/GenBank/DDBJ databases">
        <authorList>
            <person name="Han B."/>
            <person name="Lu T."/>
            <person name="Zhao Q."/>
            <person name="Huang X."/>
            <person name="Zhao Y."/>
        </authorList>
    </citation>
    <scope>NUCLEOTIDE SEQUENCE</scope>
</reference>
<feature type="region of interest" description="Disordered" evidence="1">
    <location>
        <begin position="1"/>
        <end position="26"/>
    </location>
</feature>
<dbReference type="OrthoDB" id="692197at2759"/>